<evidence type="ECO:0000259" key="1">
    <source>
        <dbReference type="Pfam" id="PF12500"/>
    </source>
</evidence>
<feature type="domain" description="Orotate phosphoribosyltransferase-like" evidence="2">
    <location>
        <begin position="15"/>
        <end position="235"/>
    </location>
</feature>
<dbReference type="InterPro" id="IPR041688">
    <property type="entry name" value="PRTase_2"/>
</dbReference>
<dbReference type="SUPFAM" id="SSF53271">
    <property type="entry name" value="PRTase-like"/>
    <property type="match status" value="1"/>
</dbReference>
<dbReference type="Pfam" id="PF12500">
    <property type="entry name" value="TRSP"/>
    <property type="match status" value="1"/>
</dbReference>
<keyword evidence="4" id="KW-1185">Reference proteome</keyword>
<proteinExistence type="predicted"/>
<dbReference type="Gene3D" id="3.40.50.2020">
    <property type="match status" value="1"/>
</dbReference>
<evidence type="ECO:0000313" key="4">
    <source>
        <dbReference type="Proteomes" id="UP000198601"/>
    </source>
</evidence>
<dbReference type="PIRSF" id="PIRSF020967">
    <property type="entry name" value="UCP020967"/>
    <property type="match status" value="1"/>
</dbReference>
<dbReference type="InterPro" id="IPR000836">
    <property type="entry name" value="PRTase_dom"/>
</dbReference>
<dbReference type="GO" id="GO:0016757">
    <property type="term" value="F:glycosyltransferase activity"/>
    <property type="evidence" value="ECO:0007669"/>
    <property type="project" value="UniProtKB-KW"/>
</dbReference>
<protein>
    <submittedName>
        <fullName evidence="3">Orotate phosphoribosyltransferase</fullName>
    </submittedName>
</protein>
<keyword evidence="3" id="KW-0808">Transferase</keyword>
<reference evidence="4" key="1">
    <citation type="submission" date="2016-10" db="EMBL/GenBank/DDBJ databases">
        <authorList>
            <person name="Varghese N."/>
            <person name="Submissions S."/>
        </authorList>
    </citation>
    <scope>NUCLEOTIDE SEQUENCE [LARGE SCALE GENOMIC DNA]</scope>
    <source>
        <strain evidence="4">CGMCC 1.8946</strain>
    </source>
</reference>
<dbReference type="EMBL" id="FMTT01000007">
    <property type="protein sequence ID" value="SCW44577.1"/>
    <property type="molecule type" value="Genomic_DNA"/>
</dbReference>
<gene>
    <name evidence="3" type="ORF">SAMN04487970_1007116</name>
</gene>
<sequence>MDITDNPLNLSPAILFQMAARINKKRSFLFVSKILGKHLPVNPHIALLGGASLGSLYYQKLGYQTPFGISDMVEAFQDSRRAKDLYELLKHSPLQLYDPTLFIGFAETATALGQSMFDVFRGPIQYLHTTRDFVKGVEPVISFEEEHSHATAHRCYPLDEDFFGGPESIVLVDDEITTGKTALNIIRALHRRRSHSNYVLASFLDWRSEADIDKFAQLERELGITITCLSLMKGKIHVTGSPGECETGELGPSVLGKGRVEHLFVGGYFEHISHKSVDSSGEENPMHYLKATGRFGVAGSYIPIMDEQIMKCGHYLQSKRKGKRTLCMGSGEFMYIPMRIAAAMGEGISYQSSTRSPIYPYTGEGYAIQNGFPFASHEDSTIPNFFYNIQTDEYDEIFVFVERVNNLAVLSSYLEAVQRTSIPNIHFVHFAKEA</sequence>
<dbReference type="InterPro" id="IPR022537">
    <property type="entry name" value="TRSP_dom"/>
</dbReference>
<name>A0A1G4QJD6_9BACL</name>
<dbReference type="CDD" id="cd06223">
    <property type="entry name" value="PRTases_typeI"/>
    <property type="match status" value="1"/>
</dbReference>
<dbReference type="AlphaFoldDB" id="A0A1G4QJD6"/>
<dbReference type="Proteomes" id="UP000198601">
    <property type="component" value="Unassembled WGS sequence"/>
</dbReference>
<dbReference type="Pfam" id="PF15609">
    <property type="entry name" value="PRTase_2"/>
    <property type="match status" value="1"/>
</dbReference>
<keyword evidence="3" id="KW-0328">Glycosyltransferase</keyword>
<evidence type="ECO:0000259" key="2">
    <source>
        <dbReference type="Pfam" id="PF15609"/>
    </source>
</evidence>
<dbReference type="InterPro" id="IPR029057">
    <property type="entry name" value="PRTase-like"/>
</dbReference>
<evidence type="ECO:0000313" key="3">
    <source>
        <dbReference type="EMBL" id="SCW44577.1"/>
    </source>
</evidence>
<feature type="domain" description="TRSP" evidence="1">
    <location>
        <begin position="292"/>
        <end position="410"/>
    </location>
</feature>
<dbReference type="STRING" id="624147.SAMN04487970_1007116"/>
<dbReference type="InterPro" id="IPR011214">
    <property type="entry name" value="UCP020967"/>
</dbReference>
<accession>A0A1G4QJD6</accession>
<organism evidence="3 4">
    <name type="scientific">Paenibacillus tianmuensis</name>
    <dbReference type="NCBI Taxonomy" id="624147"/>
    <lineage>
        <taxon>Bacteria</taxon>
        <taxon>Bacillati</taxon>
        <taxon>Bacillota</taxon>
        <taxon>Bacilli</taxon>
        <taxon>Bacillales</taxon>
        <taxon>Paenibacillaceae</taxon>
        <taxon>Paenibacillus</taxon>
    </lineage>
</organism>